<keyword evidence="6" id="KW-1185">Reference proteome</keyword>
<name>A0A2T7UV45_9RHOB</name>
<dbReference type="PANTHER" id="PTHR11019">
    <property type="entry name" value="HTH-TYPE TRANSCRIPTIONAL REGULATOR NIMR"/>
    <property type="match status" value="1"/>
</dbReference>
<feature type="domain" description="HTH araC/xylS-type" evidence="4">
    <location>
        <begin position="153"/>
        <end position="251"/>
    </location>
</feature>
<dbReference type="AlphaFoldDB" id="A0A2T7UV45"/>
<dbReference type="InterPro" id="IPR018062">
    <property type="entry name" value="HTH_AraC-typ_CS"/>
</dbReference>
<organism evidence="5 6">
    <name type="scientific">Pararhodobacter aggregans</name>
    <dbReference type="NCBI Taxonomy" id="404875"/>
    <lineage>
        <taxon>Bacteria</taxon>
        <taxon>Pseudomonadati</taxon>
        <taxon>Pseudomonadota</taxon>
        <taxon>Alphaproteobacteria</taxon>
        <taxon>Rhodobacterales</taxon>
        <taxon>Paracoccaceae</taxon>
        <taxon>Pararhodobacter</taxon>
    </lineage>
</organism>
<dbReference type="EMBL" id="QDDR01000002">
    <property type="protein sequence ID" value="PVE48466.1"/>
    <property type="molecule type" value="Genomic_DNA"/>
</dbReference>
<dbReference type="RefSeq" id="WP_107750646.1">
    <property type="nucleotide sequence ID" value="NZ_QBKF01000002.1"/>
</dbReference>
<dbReference type="SMART" id="SM00342">
    <property type="entry name" value="HTH_ARAC"/>
    <property type="match status" value="1"/>
</dbReference>
<dbReference type="GO" id="GO:0003700">
    <property type="term" value="F:DNA-binding transcription factor activity"/>
    <property type="evidence" value="ECO:0007669"/>
    <property type="project" value="InterPro"/>
</dbReference>
<dbReference type="Pfam" id="PF12833">
    <property type="entry name" value="HTH_18"/>
    <property type="match status" value="1"/>
</dbReference>
<reference evidence="5 6" key="1">
    <citation type="journal article" date="2011" name="Syst. Appl. Microbiol.">
        <title>Defluviimonas denitrificans gen. nov., sp. nov., and Pararhodobacter aggregans gen. nov., sp. nov., non-phototrophic Rhodobacteraceae from the biofilter of a marine aquaculture.</title>
        <authorList>
            <person name="Foesel B.U."/>
            <person name="Drake H.L."/>
            <person name="Schramm A."/>
        </authorList>
    </citation>
    <scope>NUCLEOTIDE SEQUENCE [LARGE SCALE GENOMIC DNA]</scope>
    <source>
        <strain evidence="5 6">D1-19</strain>
    </source>
</reference>
<dbReference type="Gene3D" id="1.10.10.60">
    <property type="entry name" value="Homeodomain-like"/>
    <property type="match status" value="1"/>
</dbReference>
<dbReference type="Gene3D" id="2.60.120.10">
    <property type="entry name" value="Jelly Rolls"/>
    <property type="match status" value="1"/>
</dbReference>
<evidence type="ECO:0000256" key="1">
    <source>
        <dbReference type="ARBA" id="ARBA00023015"/>
    </source>
</evidence>
<dbReference type="InterPro" id="IPR014710">
    <property type="entry name" value="RmlC-like_jellyroll"/>
</dbReference>
<keyword evidence="3" id="KW-0804">Transcription</keyword>
<proteinExistence type="predicted"/>
<dbReference type="Proteomes" id="UP000244810">
    <property type="component" value="Unassembled WGS sequence"/>
</dbReference>
<dbReference type="InterPro" id="IPR011051">
    <property type="entry name" value="RmlC_Cupin_sf"/>
</dbReference>
<dbReference type="PANTHER" id="PTHR11019:SF199">
    <property type="entry name" value="HTH-TYPE TRANSCRIPTIONAL REGULATOR NIMR"/>
    <property type="match status" value="1"/>
</dbReference>
<evidence type="ECO:0000313" key="6">
    <source>
        <dbReference type="Proteomes" id="UP000244810"/>
    </source>
</evidence>
<dbReference type="InterPro" id="IPR018060">
    <property type="entry name" value="HTH_AraC"/>
</dbReference>
<evidence type="ECO:0000256" key="3">
    <source>
        <dbReference type="ARBA" id="ARBA00023163"/>
    </source>
</evidence>
<dbReference type="PROSITE" id="PS00041">
    <property type="entry name" value="HTH_ARAC_FAMILY_1"/>
    <property type="match status" value="1"/>
</dbReference>
<sequence>MQQDAIGGYVEDASPVIGIVTRFTPATMPEAHAHQRGQLAWCPDRPVTVETGQALHLVSPGTAIWLPPGHRHRIRAAGPRQSVNLYTLPDAAPLPARPAPFRLAALERELFRSLAAASRAERREPAFARMAAVLWDRLDRPSGATALPLPADPRLRRIALAHLEGDDRPLDAWAEALALSRRSLQRLVTRETGQNWATWMRDLRLSRAIAPLMAGDSVQNAAHAAGYATASGFVAAFRAAHGITPGQVQRRLGA</sequence>
<dbReference type="SUPFAM" id="SSF46689">
    <property type="entry name" value="Homeodomain-like"/>
    <property type="match status" value="1"/>
</dbReference>
<evidence type="ECO:0000256" key="2">
    <source>
        <dbReference type="ARBA" id="ARBA00023125"/>
    </source>
</evidence>
<accession>A0A2T7UV45</accession>
<keyword evidence="1" id="KW-0805">Transcription regulation</keyword>
<dbReference type="InterPro" id="IPR009057">
    <property type="entry name" value="Homeodomain-like_sf"/>
</dbReference>
<protein>
    <submittedName>
        <fullName evidence="5">AraC family transcriptional regulator</fullName>
    </submittedName>
</protein>
<gene>
    <name evidence="5" type="ORF">DDE23_05230</name>
</gene>
<dbReference type="PROSITE" id="PS01124">
    <property type="entry name" value="HTH_ARAC_FAMILY_2"/>
    <property type="match status" value="1"/>
</dbReference>
<dbReference type="GO" id="GO:0043565">
    <property type="term" value="F:sequence-specific DNA binding"/>
    <property type="evidence" value="ECO:0007669"/>
    <property type="project" value="InterPro"/>
</dbReference>
<comment type="caution">
    <text evidence="5">The sequence shown here is derived from an EMBL/GenBank/DDBJ whole genome shotgun (WGS) entry which is preliminary data.</text>
</comment>
<dbReference type="SUPFAM" id="SSF51182">
    <property type="entry name" value="RmlC-like cupins"/>
    <property type="match status" value="1"/>
</dbReference>
<keyword evidence="2" id="KW-0238">DNA-binding</keyword>
<evidence type="ECO:0000259" key="4">
    <source>
        <dbReference type="PROSITE" id="PS01124"/>
    </source>
</evidence>
<evidence type="ECO:0000313" key="5">
    <source>
        <dbReference type="EMBL" id="PVE48466.1"/>
    </source>
</evidence>
<dbReference type="OrthoDB" id="9804543at2"/>